<dbReference type="InterPro" id="IPR018392">
    <property type="entry name" value="LysM"/>
</dbReference>
<proteinExistence type="predicted"/>
<dbReference type="InterPro" id="IPR036779">
    <property type="entry name" value="LysM_dom_sf"/>
</dbReference>
<protein>
    <submittedName>
        <fullName evidence="5">LysM peptidoglycan-binding domain-containing protein</fullName>
    </submittedName>
</protein>
<evidence type="ECO:0000256" key="2">
    <source>
        <dbReference type="SAM" id="MobiDB-lite"/>
    </source>
</evidence>
<evidence type="ECO:0000256" key="1">
    <source>
        <dbReference type="SAM" id="Coils"/>
    </source>
</evidence>
<dbReference type="RefSeq" id="WP_111605505.1">
    <property type="nucleotide sequence ID" value="NZ_BMLJ01000001.1"/>
</dbReference>
<dbReference type="CDD" id="cd00118">
    <property type="entry name" value="LysM"/>
    <property type="match status" value="1"/>
</dbReference>
<dbReference type="OrthoDB" id="5833155at2"/>
<feature type="coiled-coil region" evidence="1">
    <location>
        <begin position="361"/>
        <end position="404"/>
    </location>
</feature>
<reference evidence="5 6" key="1">
    <citation type="submission" date="2020-09" db="EMBL/GenBank/DDBJ databases">
        <title>Complete genome sequence of an Arctic sea ice bacterium Marinomonas arctica BSI20414.</title>
        <authorList>
            <person name="Liao L."/>
            <person name="Chen B."/>
        </authorList>
    </citation>
    <scope>NUCLEOTIDE SEQUENCE [LARGE SCALE GENOMIC DNA]</scope>
    <source>
        <strain evidence="5 6">BSI20414</strain>
    </source>
</reference>
<feature type="domain" description="LysM" evidence="4">
    <location>
        <begin position="2"/>
        <end position="47"/>
    </location>
</feature>
<evidence type="ECO:0000259" key="4">
    <source>
        <dbReference type="PROSITE" id="PS51782"/>
    </source>
</evidence>
<keyword evidence="3" id="KW-1133">Transmembrane helix</keyword>
<feature type="transmembrane region" description="Helical" evidence="3">
    <location>
        <begin position="891"/>
        <end position="912"/>
    </location>
</feature>
<dbReference type="SMART" id="SM00257">
    <property type="entry name" value="LysM"/>
    <property type="match status" value="1"/>
</dbReference>
<accession>A0A7H1J3L9</accession>
<keyword evidence="3" id="KW-0812">Transmembrane</keyword>
<dbReference type="KEGG" id="mard:IBG28_15510"/>
<feature type="transmembrane region" description="Helical" evidence="3">
    <location>
        <begin position="833"/>
        <end position="851"/>
    </location>
</feature>
<evidence type="ECO:0000256" key="3">
    <source>
        <dbReference type="SAM" id="Phobius"/>
    </source>
</evidence>
<gene>
    <name evidence="5" type="ORF">IBG28_15510</name>
</gene>
<name>A0A7H1J3L9_9GAMM</name>
<evidence type="ECO:0000313" key="5">
    <source>
        <dbReference type="EMBL" id="QNT05085.1"/>
    </source>
</evidence>
<dbReference type="Gene3D" id="3.10.350.10">
    <property type="entry name" value="LysM domain"/>
    <property type="match status" value="1"/>
</dbReference>
<keyword evidence="6" id="KW-1185">Reference proteome</keyword>
<dbReference type="AlphaFoldDB" id="A0A7H1J3L9"/>
<feature type="region of interest" description="Disordered" evidence="2">
    <location>
        <begin position="1073"/>
        <end position="1094"/>
    </location>
</feature>
<dbReference type="SUPFAM" id="SSF54106">
    <property type="entry name" value="LysM domain"/>
    <property type="match status" value="1"/>
</dbReference>
<sequence>MRKYIIESGDTISAIAKANGISQKKLLAANQSISDANAIKVGDQLTIPEKIEDPATQAAMNQSNSGVDSVVQPCPLRAEWLTIKPLRYAVVDEDSDISLPKDFTINADMPALKQHKYIVREATDQSVYLYHPKEHYLLEVTYEAGKAKDSRCVFGKPEADIKSALPLFKQKKGSEVVMWLTHAPLTEARITQLKDNPSLIEKAGQKITFANAAKGKEANVFPLFKGKDIIAELLTKVTEQLSWTAAPLLSGATENGVIGDYNNATPDNGYGVCLVDPITITSDLCREFSIAYEMVMTNMATVQHPFQMAKLTRALINREANKANKATEMDEGRLRVLFGTFPPPELTQSLIVSRFSDEKKNRILEEKRAEHEESFQQYLNDYKKDVAAQAEKNAQERKSELEEHIHVKEMDQFLADHPNAAQEQKKILENLAEDWVSWLKDDKGSLDLAFTWLDDANETQIPLKEALVAAMINNINAFDKGAELAKKWTDYIADQIEKGSDTDPVQTKGLGAHLMIAMGYLGKGVLVGSPWLNTFSGLVDGERDAVEKYRKNLLESSKLKVTHSTELLLETATVHMVSIGVSSSRGQNLWQHTMETMEWRYGVQLSVQQADLSQVVPDITASYAAMMAVSGNKTILEEAASEYSVFRGKKVGLYNLEGDKPKKYPRYLAKYMNKIEVYAANSEGLKTAYANSDKLFTPARQTGLVGIFAAAQLYNTISLYDAMAQATSKDGAKPYVDFFNAFYGVVTASIALVDKFGRESFAGTNFTAYMAGEGKDMGKGAVMLGNKVSEGLKNSSKLEAVSEMLKFSSEKQMKLYNRLGKGVTKVVGYSFRALPAVGAVFATVSSSLQLGKDRQEQNATATTLSVLSLAANTASLVLFASAIIYTGPVLVPLAITLGILALGIDLVHGMFVDDAATVLIKRSFWGNGDYKYEPNLETLKDRTDFFKALKQEEKKPEDSVIKAILKEQRAFCDYLFKPLAKITQSSKNDKGLSQFIIQVYLPGFIQWKSDVLFSITGRRGATSVELATQSRDNRWQMNNLKGAFSMSDDRTGLLIFEVDEATLDTHKIKKTGQMSRQNTFTRRDNNTNEQSDKGMNYTSYQMTLEYKYPSGFPVTLRYPNITIDDDKWSLSFWRDQTEIDDFHLEQSAL</sequence>
<dbReference type="Proteomes" id="UP000516370">
    <property type="component" value="Chromosome"/>
</dbReference>
<keyword evidence="3" id="KW-0472">Membrane</keyword>
<dbReference type="EMBL" id="CP061081">
    <property type="protein sequence ID" value="QNT05085.1"/>
    <property type="molecule type" value="Genomic_DNA"/>
</dbReference>
<evidence type="ECO:0000313" key="6">
    <source>
        <dbReference type="Proteomes" id="UP000516370"/>
    </source>
</evidence>
<dbReference type="PROSITE" id="PS51782">
    <property type="entry name" value="LYSM"/>
    <property type="match status" value="1"/>
</dbReference>
<keyword evidence="1" id="KW-0175">Coiled coil</keyword>
<feature type="compositionally biased region" description="Basic and acidic residues" evidence="2">
    <location>
        <begin position="1081"/>
        <end position="1092"/>
    </location>
</feature>
<dbReference type="Pfam" id="PF01476">
    <property type="entry name" value="LysM"/>
    <property type="match status" value="1"/>
</dbReference>
<organism evidence="5 6">
    <name type="scientific">Marinomonas arctica</name>
    <dbReference type="NCBI Taxonomy" id="383750"/>
    <lineage>
        <taxon>Bacteria</taxon>
        <taxon>Pseudomonadati</taxon>
        <taxon>Pseudomonadota</taxon>
        <taxon>Gammaproteobacteria</taxon>
        <taxon>Oceanospirillales</taxon>
        <taxon>Oceanospirillaceae</taxon>
        <taxon>Marinomonas</taxon>
    </lineage>
</organism>
<feature type="transmembrane region" description="Helical" evidence="3">
    <location>
        <begin position="863"/>
        <end position="885"/>
    </location>
</feature>